<dbReference type="Gene3D" id="2.70.70.10">
    <property type="entry name" value="Glucose Permease (Domain IIA)"/>
    <property type="match status" value="1"/>
</dbReference>
<dbReference type="PROSITE" id="PS00371">
    <property type="entry name" value="PTS_EIIA_TYPE_1_HIS"/>
    <property type="match status" value="1"/>
</dbReference>
<dbReference type="NCBIfam" id="TIGR01995">
    <property type="entry name" value="PTS-II-ABC-beta"/>
    <property type="match status" value="1"/>
</dbReference>
<reference evidence="16 17" key="1">
    <citation type="submission" date="2017-05" db="EMBL/GenBank/DDBJ databases">
        <title>Vagococcus spp. assemblies.</title>
        <authorList>
            <person name="Gulvik C.A."/>
        </authorList>
    </citation>
    <scope>NUCLEOTIDE SEQUENCE [LARGE SCALE GENOMIC DNA]</scope>
    <source>
        <strain evidence="16 17">CCUG 41755</strain>
    </source>
</reference>
<dbReference type="InterPro" id="IPR018113">
    <property type="entry name" value="PTrfase_EIIB_Cys"/>
</dbReference>
<dbReference type="Pfam" id="PF00358">
    <property type="entry name" value="PTS_EIIA_1"/>
    <property type="match status" value="1"/>
</dbReference>
<keyword evidence="17" id="KW-1185">Reference proteome</keyword>
<evidence type="ECO:0000256" key="10">
    <source>
        <dbReference type="ARBA" id="ARBA00023136"/>
    </source>
</evidence>
<proteinExistence type="predicted"/>
<dbReference type="InterPro" id="IPR013013">
    <property type="entry name" value="PTS_EIIC_1"/>
</dbReference>
<evidence type="ECO:0000256" key="1">
    <source>
        <dbReference type="ARBA" id="ARBA00004651"/>
    </source>
</evidence>
<dbReference type="GO" id="GO:0016301">
    <property type="term" value="F:kinase activity"/>
    <property type="evidence" value="ECO:0007669"/>
    <property type="project" value="UniProtKB-KW"/>
</dbReference>
<evidence type="ECO:0000256" key="12">
    <source>
        <dbReference type="SAM" id="Phobius"/>
    </source>
</evidence>
<evidence type="ECO:0000259" key="15">
    <source>
        <dbReference type="PROSITE" id="PS51103"/>
    </source>
</evidence>
<dbReference type="GO" id="GO:0009401">
    <property type="term" value="P:phosphoenolpyruvate-dependent sugar phosphotransferase system"/>
    <property type="evidence" value="ECO:0007669"/>
    <property type="project" value="UniProtKB-KW"/>
</dbReference>
<comment type="caution">
    <text evidence="16">The sequence shown here is derived from an EMBL/GenBank/DDBJ whole genome shotgun (WGS) entry which is preliminary data.</text>
</comment>
<dbReference type="PANTHER" id="PTHR30175:SF1">
    <property type="entry name" value="PTS SYSTEM ARBUTIN-, CELLOBIOSE-, AND SALICIN-SPECIFIC EIIBC COMPONENT-RELATED"/>
    <property type="match status" value="1"/>
</dbReference>
<dbReference type="Pfam" id="PF02378">
    <property type="entry name" value="PTS_EIIC"/>
    <property type="match status" value="1"/>
</dbReference>
<dbReference type="CDD" id="cd00212">
    <property type="entry name" value="PTS_IIB_glc"/>
    <property type="match status" value="1"/>
</dbReference>
<evidence type="ECO:0000256" key="8">
    <source>
        <dbReference type="ARBA" id="ARBA00022777"/>
    </source>
</evidence>
<feature type="transmembrane region" description="Helical" evidence="12">
    <location>
        <begin position="358"/>
        <end position="377"/>
    </location>
</feature>
<evidence type="ECO:0000259" key="13">
    <source>
        <dbReference type="PROSITE" id="PS51093"/>
    </source>
</evidence>
<dbReference type="Proteomes" id="UP000287101">
    <property type="component" value="Unassembled WGS sequence"/>
</dbReference>
<name>A0A430ABU8_9ENTE</name>
<feature type="domain" description="PTS EIIA type-1" evidence="13">
    <location>
        <begin position="491"/>
        <end position="595"/>
    </location>
</feature>
<dbReference type="InterPro" id="IPR036878">
    <property type="entry name" value="Glu_permease_IIB"/>
</dbReference>
<dbReference type="PANTHER" id="PTHR30175">
    <property type="entry name" value="PHOSPHOTRANSFERASE SYSTEM TRANSPORT PROTEIN"/>
    <property type="match status" value="1"/>
</dbReference>
<evidence type="ECO:0000256" key="3">
    <source>
        <dbReference type="ARBA" id="ARBA00022475"/>
    </source>
</evidence>
<dbReference type="GO" id="GO:0008982">
    <property type="term" value="F:protein-N(PI)-phosphohistidine-sugar phosphotransferase activity"/>
    <property type="evidence" value="ECO:0007669"/>
    <property type="project" value="InterPro"/>
</dbReference>
<keyword evidence="10 12" id="KW-0472">Membrane</keyword>
<evidence type="ECO:0000313" key="17">
    <source>
        <dbReference type="Proteomes" id="UP000287101"/>
    </source>
</evidence>
<dbReference type="PROSITE" id="PS51093">
    <property type="entry name" value="PTS_EIIA_TYPE_1"/>
    <property type="match status" value="1"/>
</dbReference>
<dbReference type="SUPFAM" id="SSF51261">
    <property type="entry name" value="Duplicated hybrid motif"/>
    <property type="match status" value="1"/>
</dbReference>
<feature type="transmembrane region" description="Helical" evidence="12">
    <location>
        <begin position="384"/>
        <end position="407"/>
    </location>
</feature>
<dbReference type="NCBIfam" id="TIGR00830">
    <property type="entry name" value="PTBA"/>
    <property type="match status" value="1"/>
</dbReference>
<dbReference type="GO" id="GO:0005886">
    <property type="term" value="C:plasma membrane"/>
    <property type="evidence" value="ECO:0007669"/>
    <property type="project" value="UniProtKB-SubCell"/>
</dbReference>
<keyword evidence="7 12" id="KW-0812">Transmembrane</keyword>
<keyword evidence="5" id="KW-0808">Transferase</keyword>
<dbReference type="EMBL" id="NGJY01000001">
    <property type="protein sequence ID" value="RSU04618.1"/>
    <property type="molecule type" value="Genomic_DNA"/>
</dbReference>
<dbReference type="InterPro" id="IPR011055">
    <property type="entry name" value="Dup_hybrid_motif"/>
</dbReference>
<evidence type="ECO:0000256" key="6">
    <source>
        <dbReference type="ARBA" id="ARBA00022683"/>
    </source>
</evidence>
<dbReference type="AlphaFoldDB" id="A0A430ABU8"/>
<dbReference type="SUPFAM" id="SSF55604">
    <property type="entry name" value="Glucose permease domain IIB"/>
    <property type="match status" value="1"/>
</dbReference>
<dbReference type="InterPro" id="IPR001996">
    <property type="entry name" value="PTS_IIB_1"/>
</dbReference>
<evidence type="ECO:0000256" key="4">
    <source>
        <dbReference type="ARBA" id="ARBA00022597"/>
    </source>
</evidence>
<feature type="transmembrane region" description="Helical" evidence="12">
    <location>
        <begin position="328"/>
        <end position="346"/>
    </location>
</feature>
<feature type="transmembrane region" description="Helical" evidence="12">
    <location>
        <begin position="144"/>
        <end position="164"/>
    </location>
</feature>
<dbReference type="PROSITE" id="PS51103">
    <property type="entry name" value="PTS_EIIC_TYPE_1"/>
    <property type="match status" value="1"/>
</dbReference>
<protein>
    <submittedName>
        <fullName evidence="16">PTS beta-glucoside transporter subunit EIIBCA</fullName>
    </submittedName>
</protein>
<dbReference type="InterPro" id="IPR003352">
    <property type="entry name" value="PTS_EIIC"/>
</dbReference>
<keyword evidence="9 12" id="KW-1133">Transmembrane helix</keyword>
<sequence>MSKVKDYQKLANDILDILGKDNIVSATRCATRLRLVLKETPKDAKEKIAALIGVITVVENGGQFQIVIGNRVGEVYEKFNQLTGGVEGLDSVDVPKESVMNRIIATMSAVFAPFIYILAAAGILQGSLILINLGFPAFANTDTYQVLSMISWAPFTFLPIFIALTASKHFKTNTYIAVACSAALVSPSWAEMAAKIAGGESMNFLGLPLSETTYTSSVLPPLLMVWVLSYLERFVKKHLPEVVTQLFTPLICLVIMVPLTMLLIGPLSAAGATMIADGYNFLVEVAPPLAGAVIGGFWQVIVIFGVHWGITPVNLANYDLYGKDSFQAFQTIAVVAQVGATLAVFLKAKDKELKGVSLSAFITGIFGITEPAIYGVTLKYKKPFIYGCISGAIGAMVASFFNPYYYAYAGLPSLLTTVNGISSENPMSFIGIMIGCAIAIVGPILLVQLFGFGETVVVSENATFSNNVIDKNEVLISPMSGELVSLNTVPDEIFASGAMGNGFGIIPSGNKVFAPFDGVVTMEMPSGHAIGLLSDNGVEVLIHVGLDTVKLEGKPFKYHVEENAQVKRGDLLIEFDREAIEDAGLSLVTPVIVTNSESVSSFKIKEDGKIKLGEEAAALNLV</sequence>
<evidence type="ECO:0000256" key="2">
    <source>
        <dbReference type="ARBA" id="ARBA00022448"/>
    </source>
</evidence>
<dbReference type="GO" id="GO:0090589">
    <property type="term" value="F:protein-phosphocysteine-trehalose phosphotransferase system transporter activity"/>
    <property type="evidence" value="ECO:0007669"/>
    <property type="project" value="TreeGrafter"/>
</dbReference>
<dbReference type="RefSeq" id="WP_126830053.1">
    <property type="nucleotide sequence ID" value="NZ_CBCRYB010000006.1"/>
</dbReference>
<keyword evidence="6" id="KW-0598">Phosphotransferase system</keyword>
<dbReference type="InterPro" id="IPR050558">
    <property type="entry name" value="PTS_Sugar-Specific_Components"/>
</dbReference>
<feature type="transmembrane region" description="Helical" evidence="12">
    <location>
        <begin position="289"/>
        <end position="316"/>
    </location>
</feature>
<feature type="transmembrane region" description="Helical" evidence="12">
    <location>
        <begin position="103"/>
        <end position="124"/>
    </location>
</feature>
<evidence type="ECO:0000256" key="11">
    <source>
        <dbReference type="PROSITE-ProRule" id="PRU00421"/>
    </source>
</evidence>
<dbReference type="InterPro" id="IPR001127">
    <property type="entry name" value="PTS_EIIA_1_perm"/>
</dbReference>
<keyword evidence="4" id="KW-0762">Sugar transport</keyword>
<feature type="transmembrane region" description="Helical" evidence="12">
    <location>
        <begin position="427"/>
        <end position="447"/>
    </location>
</feature>
<feature type="active site" description="Phosphocysteine intermediate; for EIIB activity" evidence="11">
    <location>
        <position position="29"/>
    </location>
</feature>
<dbReference type="FunFam" id="2.70.70.10:FF:000001">
    <property type="entry name" value="PTS system glucose-specific IIA component"/>
    <property type="match status" value="1"/>
</dbReference>
<feature type="domain" description="PTS EIIC type-1" evidence="15">
    <location>
        <begin position="98"/>
        <end position="466"/>
    </location>
</feature>
<keyword evidence="8" id="KW-0418">Kinase</keyword>
<dbReference type="OrthoDB" id="9769191at2"/>
<keyword evidence="3" id="KW-1003">Cell membrane</keyword>
<comment type="subcellular location">
    <subcellularLocation>
        <location evidence="1">Cell membrane</location>
        <topology evidence="1">Multi-pass membrane protein</topology>
    </subcellularLocation>
</comment>
<evidence type="ECO:0000259" key="14">
    <source>
        <dbReference type="PROSITE" id="PS51098"/>
    </source>
</evidence>
<keyword evidence="2" id="KW-0813">Transport</keyword>
<dbReference type="PROSITE" id="PS51098">
    <property type="entry name" value="PTS_EIIB_TYPE_1"/>
    <property type="match status" value="1"/>
</dbReference>
<evidence type="ECO:0000256" key="5">
    <source>
        <dbReference type="ARBA" id="ARBA00022679"/>
    </source>
</evidence>
<dbReference type="GO" id="GO:0015771">
    <property type="term" value="P:trehalose transport"/>
    <property type="evidence" value="ECO:0007669"/>
    <property type="project" value="TreeGrafter"/>
</dbReference>
<gene>
    <name evidence="16" type="ORF">CBF31_00960</name>
</gene>
<dbReference type="InterPro" id="IPR011297">
    <property type="entry name" value="PTS_IIABC_b_glu"/>
</dbReference>
<dbReference type="Gene3D" id="3.30.1360.60">
    <property type="entry name" value="Glucose permease domain IIB"/>
    <property type="match status" value="1"/>
</dbReference>
<dbReference type="PROSITE" id="PS01035">
    <property type="entry name" value="PTS_EIIB_TYPE_1_CYS"/>
    <property type="match status" value="1"/>
</dbReference>
<organism evidence="16 17">
    <name type="scientific">Vagococcus fessus</name>
    <dbReference type="NCBI Taxonomy" id="120370"/>
    <lineage>
        <taxon>Bacteria</taxon>
        <taxon>Bacillati</taxon>
        <taxon>Bacillota</taxon>
        <taxon>Bacilli</taxon>
        <taxon>Lactobacillales</taxon>
        <taxon>Enterococcaceae</taxon>
        <taxon>Vagococcus</taxon>
    </lineage>
</organism>
<accession>A0A430ABU8</accession>
<dbReference type="Pfam" id="PF00367">
    <property type="entry name" value="PTS_EIIB"/>
    <property type="match status" value="1"/>
</dbReference>
<feature type="transmembrane region" description="Helical" evidence="12">
    <location>
        <begin position="247"/>
        <end position="269"/>
    </location>
</feature>
<evidence type="ECO:0000256" key="9">
    <source>
        <dbReference type="ARBA" id="ARBA00022989"/>
    </source>
</evidence>
<feature type="domain" description="PTS EIIB type-1" evidence="14">
    <location>
        <begin position="7"/>
        <end position="89"/>
    </location>
</feature>
<evidence type="ECO:0000256" key="7">
    <source>
        <dbReference type="ARBA" id="ARBA00022692"/>
    </source>
</evidence>
<evidence type="ECO:0000313" key="16">
    <source>
        <dbReference type="EMBL" id="RSU04618.1"/>
    </source>
</evidence>